<protein>
    <recommendedName>
        <fullName evidence="3">Alpha/beta hydrolase</fullName>
    </recommendedName>
</protein>
<dbReference type="InterPro" id="IPR029058">
    <property type="entry name" value="AB_hydrolase_fold"/>
</dbReference>
<reference evidence="1 2" key="1">
    <citation type="submission" date="2014-07" db="EMBL/GenBank/DDBJ databases">
        <title>Complete Genome Sequence of Dyella japonica Strain A8 Isolated from Malaysian Tropical Soil.</title>
        <authorList>
            <person name="Hui R.K.H."/>
            <person name="Chen J.-W."/>
            <person name="Chan K.-G."/>
            <person name="Leung F.C.C."/>
        </authorList>
    </citation>
    <scope>NUCLEOTIDE SEQUENCE [LARGE SCALE GENOMIC DNA]</scope>
    <source>
        <strain evidence="1 2">A8</strain>
    </source>
</reference>
<sequence>MKDLVLIHGRSQEGKNAIELKASWVDAWARGLGKDSLDVPITDSRIHFPYYGDSLFDLTNGSSVDDAARIIVRGAEIDITSASFINRMLEDYVNGLGITDAEIAEELPVDQRRVIQRGIQNLPWVQAALRVMDQRLPGTGAAIALATYDVYIYLTNDRARTYINDGVRKAIRDCSVVVAHSLGTIVAYNVLRDLDPKEVKIPLLVTLGSPLGIRSIREKLSPIKHPPCVFEWRNARDPRDVVALYPLDNVNFDIKPSIINKSDVFNHTSNCHGIAGYFDDPVVAQWVYDAISD</sequence>
<dbReference type="SUPFAM" id="SSF53474">
    <property type="entry name" value="alpha/beta-Hydrolases"/>
    <property type="match status" value="1"/>
</dbReference>
<dbReference type="OrthoDB" id="3483116at2"/>
<evidence type="ECO:0008006" key="3">
    <source>
        <dbReference type="Google" id="ProtNLM"/>
    </source>
</evidence>
<evidence type="ECO:0000313" key="2">
    <source>
        <dbReference type="Proteomes" id="UP000027987"/>
    </source>
</evidence>
<dbReference type="STRING" id="1217721.HY57_01905"/>
<gene>
    <name evidence="1" type="ORF">HY57_01905</name>
</gene>
<organism evidence="1 2">
    <name type="scientific">Dyella japonica A8</name>
    <dbReference type="NCBI Taxonomy" id="1217721"/>
    <lineage>
        <taxon>Bacteria</taxon>
        <taxon>Pseudomonadati</taxon>
        <taxon>Pseudomonadota</taxon>
        <taxon>Gammaproteobacteria</taxon>
        <taxon>Lysobacterales</taxon>
        <taxon>Rhodanobacteraceae</taxon>
        <taxon>Dyella</taxon>
    </lineage>
</organism>
<accession>A0A075JVI7</accession>
<dbReference type="HOGENOM" id="CLU_070813_0_0_6"/>
<dbReference type="Proteomes" id="UP000027987">
    <property type="component" value="Chromosome"/>
</dbReference>
<proteinExistence type="predicted"/>
<name>A0A075JVI7_9GAMM</name>
<dbReference type="AlphaFoldDB" id="A0A075JVI7"/>
<keyword evidence="2" id="KW-1185">Reference proteome</keyword>
<dbReference type="PATRIC" id="fig|1217721.7.peg.402"/>
<evidence type="ECO:0000313" key="1">
    <source>
        <dbReference type="EMBL" id="AIF46101.1"/>
    </source>
</evidence>
<dbReference type="KEGG" id="dja:HY57_01905"/>
<dbReference type="EMBL" id="CP008884">
    <property type="protein sequence ID" value="AIF46101.1"/>
    <property type="molecule type" value="Genomic_DNA"/>
</dbReference>
<dbReference type="RefSeq" id="WP_026033923.1">
    <property type="nucleotide sequence ID" value="NZ_ALOY01000152.1"/>
</dbReference>